<evidence type="ECO:0000256" key="2">
    <source>
        <dbReference type="ARBA" id="ARBA00022679"/>
    </source>
</evidence>
<dbReference type="GO" id="GO:0052913">
    <property type="term" value="F:16S rRNA (guanine(966)-N(2))-methyltransferase activity"/>
    <property type="evidence" value="ECO:0007669"/>
    <property type="project" value="UniProtKB-EC"/>
</dbReference>
<evidence type="ECO:0000256" key="1">
    <source>
        <dbReference type="ARBA" id="ARBA00022603"/>
    </source>
</evidence>
<proteinExistence type="predicted"/>
<reference evidence="3" key="2">
    <citation type="submission" date="2023-07" db="EMBL/GenBank/DDBJ databases">
        <authorList>
            <person name="Aydin F."/>
            <person name="Tarhane S."/>
            <person name="Saticioglu I.B."/>
            <person name="Karakaya E."/>
            <person name="Abay S."/>
            <person name="Guran O."/>
            <person name="Bozkurt E."/>
            <person name="Uzum N."/>
            <person name="Olgun K."/>
            <person name="Jablonski D."/>
        </authorList>
    </citation>
    <scope>NUCLEOTIDE SEQUENCE</scope>
    <source>
        <strain evidence="3">Faydin-H75</strain>
    </source>
</reference>
<dbReference type="EMBL" id="JAUPEV010000004">
    <property type="protein sequence ID" value="MDO7252979.1"/>
    <property type="molecule type" value="Genomic_DNA"/>
</dbReference>
<dbReference type="Pfam" id="PF03602">
    <property type="entry name" value="Cons_hypoth95"/>
    <property type="match status" value="1"/>
</dbReference>
<evidence type="ECO:0000313" key="5">
    <source>
        <dbReference type="Proteomes" id="UP001177258"/>
    </source>
</evidence>
<keyword evidence="6" id="KW-1185">Reference proteome</keyword>
<dbReference type="RefSeq" id="WP_305516822.1">
    <property type="nucleotide sequence ID" value="NZ_JAUPEV010000004.1"/>
</dbReference>
<dbReference type="EMBL" id="JAUYZK010000005">
    <property type="protein sequence ID" value="MDP2539031.1"/>
    <property type="molecule type" value="Genomic_DNA"/>
</dbReference>
<reference evidence="3 5" key="3">
    <citation type="journal article" date="2024" name="Syst. Appl. Microbiol.">
        <title>Helicobacter cappadocius sp. nov., from lizards: The first psychrotrophic Helicobacter species.</title>
        <authorList>
            <person name="Aydin F."/>
            <person name="Tarhane S."/>
            <person name="Karakaya E."/>
            <person name="Abay S."/>
            <person name="Kayman T."/>
            <person name="Guran O."/>
            <person name="Bozkurt E."/>
            <person name="Uzum N."/>
            <person name="Avci A."/>
            <person name="Olgun K."/>
            <person name="Jablonski D."/>
            <person name="Guran C."/>
            <person name="Burcin Saticioglu I."/>
        </authorList>
    </citation>
    <scope>NUCLEOTIDE SEQUENCE [LARGE SCALE GENOMIC DNA]</scope>
    <source>
        <strain evidence="3">Faydin-H75</strain>
        <strain evidence="5">faydin-H76</strain>
    </source>
</reference>
<dbReference type="GO" id="GO:0003676">
    <property type="term" value="F:nucleic acid binding"/>
    <property type="evidence" value="ECO:0007669"/>
    <property type="project" value="InterPro"/>
</dbReference>
<dbReference type="EC" id="2.1.1.171" evidence="4"/>
<evidence type="ECO:0000313" key="6">
    <source>
        <dbReference type="Proteomes" id="UP001240777"/>
    </source>
</evidence>
<dbReference type="InterPro" id="IPR029063">
    <property type="entry name" value="SAM-dependent_MTases_sf"/>
</dbReference>
<evidence type="ECO:0000313" key="3">
    <source>
        <dbReference type="EMBL" id="MDO7252979.1"/>
    </source>
</evidence>
<keyword evidence="1 4" id="KW-0489">Methyltransferase</keyword>
<accession>A0AA90TBQ9</accession>
<dbReference type="NCBIfam" id="TIGR00095">
    <property type="entry name" value="16S rRNA (guanine(966)-N(2))-methyltransferase RsmD"/>
    <property type="match status" value="1"/>
</dbReference>
<dbReference type="InterPro" id="IPR002052">
    <property type="entry name" value="DNA_methylase_N6_adenine_CS"/>
</dbReference>
<protein>
    <submittedName>
        <fullName evidence="4">16S rRNA (Guanine(966)-N(2))-methyltransferase RsmD</fullName>
        <ecNumber evidence="4">2.1.1.171</ecNumber>
    </submittedName>
</protein>
<dbReference type="Gene3D" id="3.40.50.150">
    <property type="entry name" value="Vaccinia Virus protein VP39"/>
    <property type="match status" value="1"/>
</dbReference>
<dbReference type="Proteomes" id="UP001177258">
    <property type="component" value="Unassembled WGS sequence"/>
</dbReference>
<dbReference type="PANTHER" id="PTHR43542">
    <property type="entry name" value="METHYLTRANSFERASE"/>
    <property type="match status" value="1"/>
</dbReference>
<dbReference type="PANTHER" id="PTHR43542:SF1">
    <property type="entry name" value="METHYLTRANSFERASE"/>
    <property type="match status" value="1"/>
</dbReference>
<organism evidence="4 5">
    <name type="scientific">Helicobacter cappadocius</name>
    <dbReference type="NCBI Taxonomy" id="3063998"/>
    <lineage>
        <taxon>Bacteria</taxon>
        <taxon>Pseudomonadati</taxon>
        <taxon>Campylobacterota</taxon>
        <taxon>Epsilonproteobacteria</taxon>
        <taxon>Campylobacterales</taxon>
        <taxon>Helicobacteraceae</taxon>
        <taxon>Helicobacter</taxon>
    </lineage>
</organism>
<name>A0AA90TBQ9_9HELI</name>
<reference evidence="4 6" key="1">
    <citation type="submission" date="2023-07" db="EMBL/GenBank/DDBJ databases">
        <title>Unpublished Manusciprt.</title>
        <authorList>
            <person name="Aydin F."/>
            <person name="Tarhane S."/>
            <person name="Saticioglu I.B."/>
            <person name="Karakaya E."/>
            <person name="Abay S."/>
            <person name="Guran O."/>
            <person name="Bozkurt E."/>
            <person name="Uzum N."/>
            <person name="Olgun K."/>
            <person name="Jablonski D."/>
        </authorList>
    </citation>
    <scope>NUCLEOTIDE SEQUENCE</scope>
    <source>
        <strain evidence="6">faydin-H75</strain>
        <strain evidence="4">Faydin-H76</strain>
    </source>
</reference>
<dbReference type="InterPro" id="IPR004398">
    <property type="entry name" value="RNA_MeTrfase_RsmD"/>
</dbReference>
<dbReference type="SUPFAM" id="SSF53335">
    <property type="entry name" value="S-adenosyl-L-methionine-dependent methyltransferases"/>
    <property type="match status" value="1"/>
</dbReference>
<sequence>MDNKSTIKIIGGKFKGVNLKMPTTNLTRSSKSILKESLFNTISSDVIESCFIEAFAGTGSIGLEALSRGAKEAWFFENNKSSFDILSSNILLLKKRDPNILANGFYGDTFEILHQHINKNTTKKIIYFDPPFNIRENYADVYSKCTRLLEEILNPSIFLVVFEHMSEYKPPKNIKHFSIIKQKKFGKSSLTYYIESNFNNTKETNG</sequence>
<gene>
    <name evidence="4" type="primary">rsmD</name>
    <name evidence="3" type="ORF">Q5I04_03510</name>
    <name evidence="4" type="ORF">Q5I06_04490</name>
</gene>
<keyword evidence="2 4" id="KW-0808">Transferase</keyword>
<evidence type="ECO:0000313" key="4">
    <source>
        <dbReference type="EMBL" id="MDP2539031.1"/>
    </source>
</evidence>
<dbReference type="PIRSF" id="PIRSF004553">
    <property type="entry name" value="CHP00095"/>
    <property type="match status" value="1"/>
</dbReference>
<dbReference type="PROSITE" id="PS00092">
    <property type="entry name" value="N6_MTASE"/>
    <property type="match status" value="1"/>
</dbReference>
<dbReference type="Proteomes" id="UP001240777">
    <property type="component" value="Unassembled WGS sequence"/>
</dbReference>
<dbReference type="AlphaFoldDB" id="A0AA90TBQ9"/>
<comment type="caution">
    <text evidence="4">The sequence shown here is derived from an EMBL/GenBank/DDBJ whole genome shotgun (WGS) entry which is preliminary data.</text>
</comment>